<dbReference type="InterPro" id="IPR004872">
    <property type="entry name" value="Lipoprotein_NlpA"/>
</dbReference>
<dbReference type="RefSeq" id="WP_054326685.1">
    <property type="nucleotide sequence ID" value="NZ_JAOQJE010000008.1"/>
</dbReference>
<dbReference type="CDD" id="cd13597">
    <property type="entry name" value="PBP2_lipoprotein_Tp32"/>
    <property type="match status" value="1"/>
</dbReference>
<evidence type="ECO:0000256" key="5">
    <source>
        <dbReference type="ARBA" id="ARBA00023288"/>
    </source>
</evidence>
<comment type="similarity">
    <text evidence="6">Belongs to the nlpA lipoprotein family.</text>
</comment>
<reference evidence="8 9" key="1">
    <citation type="journal article" date="2021" name="ISME Commun">
        <title>Automated analysis of genomic sequences facilitates high-throughput and comprehensive description of bacteria.</title>
        <authorList>
            <person name="Hitch T.C.A."/>
        </authorList>
    </citation>
    <scope>NUCLEOTIDE SEQUENCE [LARGE SCALE GENOMIC DNA]</scope>
    <source>
        <strain evidence="8 9">Sanger_34</strain>
    </source>
</reference>
<keyword evidence="4" id="KW-0564">Palmitate</keyword>
<accession>A0ABT2U405</accession>
<organism evidence="8 9">
    <name type="scientific">Agathobaculum ammoniilyticum</name>
    <dbReference type="NCBI Taxonomy" id="2981778"/>
    <lineage>
        <taxon>Bacteria</taxon>
        <taxon>Bacillati</taxon>
        <taxon>Bacillota</taxon>
        <taxon>Clostridia</taxon>
        <taxon>Eubacteriales</taxon>
        <taxon>Butyricicoccaceae</taxon>
        <taxon>Agathobaculum</taxon>
    </lineage>
</organism>
<comment type="caution">
    <text evidence="8">The sequence shown here is derived from an EMBL/GenBank/DDBJ whole genome shotgun (WGS) entry which is preliminary data.</text>
</comment>
<keyword evidence="5 6" id="KW-0449">Lipoprotein</keyword>
<sequence length="282" mass="30092">MKKKIAALLAGALCLTALAACGGNSQDQDADNGGASDDAAKTITVGASPTPHAEILKAAKDVLSEAGYTLEVVEFTDYVTPNTALVEGELDANYFQHIPYLNNFNKENNGDLVPAIEMHYEPFGIYPGKTATLDEVADGATIAVPNDGSNETRALLLLQDAGLIKLKDGIDPTSDATKLDIVENPKNLDIQEIAAEQLPRSLQDVDLAVINGNYALQADLNAKEDSLITENPEYAQVYVNVIACRSGDEDSEKIQALAEALQSDTVKQFIEETYKGAVVATY</sequence>
<feature type="chain" id="PRO_5046428750" description="Lipoprotein" evidence="7">
    <location>
        <begin position="20"/>
        <end position="282"/>
    </location>
</feature>
<dbReference type="SUPFAM" id="SSF53850">
    <property type="entry name" value="Periplasmic binding protein-like II"/>
    <property type="match status" value="1"/>
</dbReference>
<dbReference type="PANTHER" id="PTHR30429:SF0">
    <property type="entry name" value="METHIONINE-BINDING LIPOPROTEIN METQ"/>
    <property type="match status" value="1"/>
</dbReference>
<dbReference type="EMBL" id="JAOQJE010000008">
    <property type="protein sequence ID" value="MCU6789350.1"/>
    <property type="molecule type" value="Genomic_DNA"/>
</dbReference>
<evidence type="ECO:0000313" key="9">
    <source>
        <dbReference type="Proteomes" id="UP001652397"/>
    </source>
</evidence>
<evidence type="ECO:0000256" key="6">
    <source>
        <dbReference type="PIRNR" id="PIRNR002854"/>
    </source>
</evidence>
<evidence type="ECO:0000256" key="2">
    <source>
        <dbReference type="ARBA" id="ARBA00022729"/>
    </source>
</evidence>
<evidence type="ECO:0000256" key="1">
    <source>
        <dbReference type="ARBA" id="ARBA00004635"/>
    </source>
</evidence>
<dbReference type="Gene3D" id="3.40.190.10">
    <property type="entry name" value="Periplasmic binding protein-like II"/>
    <property type="match status" value="2"/>
</dbReference>
<keyword evidence="9" id="KW-1185">Reference proteome</keyword>
<feature type="signal peptide" evidence="7">
    <location>
        <begin position="1"/>
        <end position="19"/>
    </location>
</feature>
<dbReference type="PROSITE" id="PS51257">
    <property type="entry name" value="PROKAR_LIPOPROTEIN"/>
    <property type="match status" value="1"/>
</dbReference>
<evidence type="ECO:0000313" key="8">
    <source>
        <dbReference type="EMBL" id="MCU6789350.1"/>
    </source>
</evidence>
<dbReference type="Proteomes" id="UP001652397">
    <property type="component" value="Unassembled WGS sequence"/>
</dbReference>
<dbReference type="PANTHER" id="PTHR30429">
    <property type="entry name" value="D-METHIONINE-BINDING LIPOPROTEIN METQ"/>
    <property type="match status" value="1"/>
</dbReference>
<dbReference type="PIRSF" id="PIRSF002854">
    <property type="entry name" value="MetQ"/>
    <property type="match status" value="1"/>
</dbReference>
<keyword evidence="2 7" id="KW-0732">Signal</keyword>
<evidence type="ECO:0000256" key="3">
    <source>
        <dbReference type="ARBA" id="ARBA00023136"/>
    </source>
</evidence>
<evidence type="ECO:0000256" key="7">
    <source>
        <dbReference type="SAM" id="SignalP"/>
    </source>
</evidence>
<proteinExistence type="inferred from homology"/>
<comment type="subcellular location">
    <subcellularLocation>
        <location evidence="1">Membrane</location>
        <topology evidence="1">Lipid-anchor</topology>
    </subcellularLocation>
</comment>
<gene>
    <name evidence="8" type="ORF">OCV66_09660</name>
</gene>
<dbReference type="Pfam" id="PF03180">
    <property type="entry name" value="Lipoprotein_9"/>
    <property type="match status" value="1"/>
</dbReference>
<evidence type="ECO:0000256" key="4">
    <source>
        <dbReference type="ARBA" id="ARBA00023139"/>
    </source>
</evidence>
<protein>
    <recommendedName>
        <fullName evidence="6">Lipoprotein</fullName>
    </recommendedName>
</protein>
<name>A0ABT2U405_9FIRM</name>
<keyword evidence="3" id="KW-0472">Membrane</keyword>